<feature type="domain" description="Calcineurin-like phosphoesterase" evidence="1">
    <location>
        <begin position="3"/>
        <end position="103"/>
    </location>
</feature>
<dbReference type="STRING" id="1123237.Salmuc_01849"/>
<dbReference type="InterPro" id="IPR029052">
    <property type="entry name" value="Metallo-depent_PP-like"/>
</dbReference>
<evidence type="ECO:0000259" key="1">
    <source>
        <dbReference type="Pfam" id="PF00149"/>
    </source>
</evidence>
<dbReference type="Pfam" id="PF00149">
    <property type="entry name" value="Metallophos"/>
    <property type="match status" value="1"/>
</dbReference>
<dbReference type="Gene3D" id="3.60.21.10">
    <property type="match status" value="1"/>
</dbReference>
<gene>
    <name evidence="2" type="ORF">Salmuc_01849</name>
</gene>
<comment type="caution">
    <text evidence="2">The sequence shown here is derived from an EMBL/GenBank/DDBJ whole genome shotgun (WGS) entry which is preliminary data.</text>
</comment>
<protein>
    <submittedName>
        <fullName evidence="2">Putative serine/threonine phosphatase</fullName>
    </submittedName>
</protein>
<dbReference type="AlphaFoldDB" id="S9SCX1"/>
<dbReference type="eggNOG" id="COG4186">
    <property type="taxonomic scope" value="Bacteria"/>
</dbReference>
<dbReference type="OrthoDB" id="5380073at2"/>
<dbReference type="InterPro" id="IPR004843">
    <property type="entry name" value="Calcineurin-like_PHP"/>
</dbReference>
<dbReference type="HOGENOM" id="CLU_092313_3_0_5"/>
<evidence type="ECO:0000313" key="3">
    <source>
        <dbReference type="Proteomes" id="UP000015347"/>
    </source>
</evidence>
<name>S9SCX1_9RHOB</name>
<evidence type="ECO:0000313" key="2">
    <source>
        <dbReference type="EMBL" id="EPX84074.1"/>
    </source>
</evidence>
<dbReference type="GO" id="GO:0016787">
    <property type="term" value="F:hydrolase activity"/>
    <property type="evidence" value="ECO:0007669"/>
    <property type="project" value="InterPro"/>
</dbReference>
<proteinExistence type="predicted"/>
<accession>S9SCX1</accession>
<sequence length="186" mass="21559">MTKTWVIGCPHFGHHNIYSFKDDDGNLIRPYADNADDGDEYIRQRWQETISSKDTVYVNGDVAMARWGLKRLEALNGKLILIMGNHDSHPMQDYLQYFQRILPEKKVDQFIISHRPLHPGSLPTWCLGNIHAHTHERPVTMETEDGPVPDPRYFNTCVEVNDFRPVLLHDAMNALRRRNQVSEPQG</sequence>
<organism evidence="2 3">
    <name type="scientific">Salipiger mucosus DSM 16094</name>
    <dbReference type="NCBI Taxonomy" id="1123237"/>
    <lineage>
        <taxon>Bacteria</taxon>
        <taxon>Pseudomonadati</taxon>
        <taxon>Pseudomonadota</taxon>
        <taxon>Alphaproteobacteria</taxon>
        <taxon>Rhodobacterales</taxon>
        <taxon>Roseobacteraceae</taxon>
        <taxon>Salipiger</taxon>
    </lineage>
</organism>
<dbReference type="SUPFAM" id="SSF56300">
    <property type="entry name" value="Metallo-dependent phosphatases"/>
    <property type="match status" value="1"/>
</dbReference>
<reference evidence="3" key="1">
    <citation type="journal article" date="2014" name="Stand. Genomic Sci.">
        <title>Genome sequence of the exopolysaccharide-producing Salipiger mucosus type strain (DSM 16094(T)), a moderately halophilic member of the Roseobacter clade.</title>
        <authorList>
            <person name="Riedel T."/>
            <person name="Spring S."/>
            <person name="Fiebig A."/>
            <person name="Petersen J."/>
            <person name="Kyrpides N.C."/>
            <person name="Goker M."/>
            <person name="Klenk H.P."/>
        </authorList>
    </citation>
    <scope>NUCLEOTIDE SEQUENCE [LARGE SCALE GENOMIC DNA]</scope>
    <source>
        <strain evidence="3">DSM 16094</strain>
    </source>
</reference>
<keyword evidence="3" id="KW-1185">Reference proteome</keyword>
<dbReference type="Proteomes" id="UP000015347">
    <property type="component" value="Unassembled WGS sequence"/>
</dbReference>
<dbReference type="EMBL" id="APVH01000013">
    <property type="protein sequence ID" value="EPX84074.1"/>
    <property type="molecule type" value="Genomic_DNA"/>
</dbReference>
<dbReference type="RefSeq" id="WP_020038267.1">
    <property type="nucleotide sequence ID" value="NZ_KE557274.1"/>
</dbReference>